<name>A0A3B0S3H1_9ZZZZ</name>
<evidence type="ECO:0000313" key="2">
    <source>
        <dbReference type="EMBL" id="VAV98352.1"/>
    </source>
</evidence>
<evidence type="ECO:0000259" key="1">
    <source>
        <dbReference type="Pfam" id="PF13338"/>
    </source>
</evidence>
<proteinExistence type="predicted"/>
<dbReference type="InterPro" id="IPR025159">
    <property type="entry name" value="AbiEi_N"/>
</dbReference>
<accession>A0A3B0S3H1</accession>
<protein>
    <recommendedName>
        <fullName evidence="1">AbiEi antitoxin N-terminal domain-containing protein</fullName>
    </recommendedName>
</protein>
<dbReference type="AlphaFoldDB" id="A0A3B0S3H1"/>
<gene>
    <name evidence="2" type="ORF">MNBD_ACTINO01-2219</name>
</gene>
<sequence length="198" mass="22412">MARDPNNALPDDLPTVFKWREAHEAGITDRRLKRLTDDGMIERIEHGLYRRTDSAIGDLALIEITLLEREATLCLASALSHADLIDEIPATIHIALRRGTRKPKTSFPITWHWFSPTTFNIGRTPKDAESGLPIASYSPERSICDAYRMRHTQGAELGREALRSWIRRPGSHPADLLEIASRFPKANSAIRRDLEILL</sequence>
<reference evidence="2" key="1">
    <citation type="submission" date="2018-06" db="EMBL/GenBank/DDBJ databases">
        <authorList>
            <person name="Zhirakovskaya E."/>
        </authorList>
    </citation>
    <scope>NUCLEOTIDE SEQUENCE</scope>
</reference>
<dbReference type="Pfam" id="PF13338">
    <property type="entry name" value="AbiEi_4"/>
    <property type="match status" value="1"/>
</dbReference>
<organism evidence="2">
    <name type="scientific">hydrothermal vent metagenome</name>
    <dbReference type="NCBI Taxonomy" id="652676"/>
    <lineage>
        <taxon>unclassified sequences</taxon>
        <taxon>metagenomes</taxon>
        <taxon>ecological metagenomes</taxon>
    </lineage>
</organism>
<feature type="domain" description="AbiEi antitoxin N-terminal" evidence="1">
    <location>
        <begin position="17"/>
        <end position="51"/>
    </location>
</feature>
<dbReference type="EMBL" id="UOEI01000231">
    <property type="protein sequence ID" value="VAV98352.1"/>
    <property type="molecule type" value="Genomic_DNA"/>
</dbReference>